<dbReference type="Pfam" id="PF14907">
    <property type="entry name" value="NTP_transf_5"/>
    <property type="match status" value="1"/>
</dbReference>
<reference evidence="1 2" key="1">
    <citation type="submission" date="2023-02" db="EMBL/GenBank/DDBJ databases">
        <title>Genome sequence of Sphingomonas naphthae.</title>
        <authorList>
            <person name="Kim S."/>
            <person name="Heo J."/>
            <person name="Kwon S.-W."/>
        </authorList>
    </citation>
    <scope>NUCLEOTIDE SEQUENCE [LARGE SCALE GENOMIC DNA]</scope>
    <source>
        <strain evidence="1 2">KACC 18716</strain>
    </source>
</reference>
<accession>A0ABY7TPB7</accession>
<name>A0ABY7TPB7_9SPHN</name>
<organism evidence="1 2">
    <name type="scientific">Sphingomonas naphthae</name>
    <dbReference type="NCBI Taxonomy" id="1813468"/>
    <lineage>
        <taxon>Bacteria</taxon>
        <taxon>Pseudomonadati</taxon>
        <taxon>Pseudomonadota</taxon>
        <taxon>Alphaproteobacteria</taxon>
        <taxon>Sphingomonadales</taxon>
        <taxon>Sphingomonadaceae</taxon>
        <taxon>Sphingomonas</taxon>
    </lineage>
</organism>
<proteinExistence type="predicted"/>
<dbReference type="Proteomes" id="UP001220395">
    <property type="component" value="Chromosome"/>
</dbReference>
<dbReference type="InterPro" id="IPR039498">
    <property type="entry name" value="NTP_transf_5"/>
</dbReference>
<gene>
    <name evidence="1" type="ORF">PQ455_06890</name>
</gene>
<dbReference type="EMBL" id="CP117411">
    <property type="protein sequence ID" value="WCT74938.1"/>
    <property type="molecule type" value="Genomic_DNA"/>
</dbReference>
<protein>
    <submittedName>
        <fullName evidence="1">Nucleotidyltransferase family protein</fullName>
    </submittedName>
</protein>
<dbReference type="RefSeq" id="WP_273690383.1">
    <property type="nucleotide sequence ID" value="NZ_CP117411.1"/>
</dbReference>
<dbReference type="Gene3D" id="3.30.460.40">
    <property type="match status" value="1"/>
</dbReference>
<evidence type="ECO:0000313" key="1">
    <source>
        <dbReference type="EMBL" id="WCT74938.1"/>
    </source>
</evidence>
<keyword evidence="2" id="KW-1185">Reference proteome</keyword>
<evidence type="ECO:0000313" key="2">
    <source>
        <dbReference type="Proteomes" id="UP001220395"/>
    </source>
</evidence>
<sequence>MTQLWPDETQRLLLIAAMEPDAAKALVAFDAWRGRIDLDDHLDQGSFRLLPLLHANLKRHGSADPLMGRLAGTFRRSWAATQEVHHQAATVLALLREGGVATMANKGLVLGLTHYAHPAHRPMSDVDLIVRRTDLPQAVTLLRGAGWIPQHAGRYTINWHDIMLYRHSVGFRDSAGRELDLHWAPAGELSMAWAEERFWAGAQPMAVRGEPTLRLSPTDLALHTALHGLRYNVMPPLRWIADLGMILAREDEAIDWDEMADFASRAGVLRRLGLALDHVRRDYGLAIPDAPIARGAAVRPRLAERMENWAALADPRTSRVRRFVKGRPVASVARMIQNDNARHIPRILVRWAGRNLKKSVKKARGRLR</sequence>